<evidence type="ECO:0000313" key="8">
    <source>
        <dbReference type="Proteomes" id="UP000275225"/>
    </source>
</evidence>
<evidence type="ECO:0000256" key="4">
    <source>
        <dbReference type="ARBA" id="ARBA00022777"/>
    </source>
</evidence>
<dbReference type="PROSITE" id="PS00584">
    <property type="entry name" value="PFKB_KINASES_2"/>
    <property type="match status" value="1"/>
</dbReference>
<proteinExistence type="inferred from homology"/>
<dbReference type="RefSeq" id="WP_124235752.1">
    <property type="nucleotide sequence ID" value="NZ_JBHUFI010000009.1"/>
</dbReference>
<dbReference type="AlphaFoldDB" id="A0A3N6ZQG3"/>
<dbReference type="Pfam" id="PF00294">
    <property type="entry name" value="PfkB"/>
    <property type="match status" value="1"/>
</dbReference>
<evidence type="ECO:0000256" key="2">
    <source>
        <dbReference type="ARBA" id="ARBA00022679"/>
    </source>
</evidence>
<organism evidence="7 8">
    <name type="scientific">Aeromicrobium camelliae</name>
    <dbReference type="NCBI Taxonomy" id="1538144"/>
    <lineage>
        <taxon>Bacteria</taxon>
        <taxon>Bacillati</taxon>
        <taxon>Actinomycetota</taxon>
        <taxon>Actinomycetes</taxon>
        <taxon>Propionibacteriales</taxon>
        <taxon>Nocardioidaceae</taxon>
        <taxon>Aeromicrobium</taxon>
    </lineage>
</organism>
<dbReference type="CDD" id="cd01164">
    <property type="entry name" value="FruK_PfkB_like"/>
    <property type="match status" value="1"/>
</dbReference>
<evidence type="ECO:0000313" key="7">
    <source>
        <dbReference type="EMBL" id="RQN09297.1"/>
    </source>
</evidence>
<dbReference type="GO" id="GO:0008443">
    <property type="term" value="F:phosphofructokinase activity"/>
    <property type="evidence" value="ECO:0007669"/>
    <property type="project" value="TreeGrafter"/>
</dbReference>
<dbReference type="PANTHER" id="PTHR46566">
    <property type="entry name" value="1-PHOSPHOFRUCTOKINASE-RELATED"/>
    <property type="match status" value="1"/>
</dbReference>
<dbReference type="InterPro" id="IPR017583">
    <property type="entry name" value="Tagatose/fructose_Pkinase"/>
</dbReference>
<dbReference type="Gene3D" id="3.40.1190.20">
    <property type="match status" value="1"/>
</dbReference>
<evidence type="ECO:0000256" key="3">
    <source>
        <dbReference type="ARBA" id="ARBA00022741"/>
    </source>
</evidence>
<evidence type="ECO:0000259" key="6">
    <source>
        <dbReference type="Pfam" id="PF00294"/>
    </source>
</evidence>
<keyword evidence="5" id="KW-0067">ATP-binding</keyword>
<name>A0A3N6ZQG3_9ACTN</name>
<protein>
    <submittedName>
        <fullName evidence="7">1-phosphofructokinase family hexose kinase</fullName>
    </submittedName>
</protein>
<keyword evidence="3" id="KW-0547">Nucleotide-binding</keyword>
<keyword evidence="8" id="KW-1185">Reference proteome</keyword>
<reference evidence="7 8" key="1">
    <citation type="submission" date="2018-11" db="EMBL/GenBank/DDBJ databases">
        <authorList>
            <person name="Li F."/>
        </authorList>
    </citation>
    <scope>NUCLEOTIDE SEQUENCE [LARGE SCALE GENOMIC DNA]</scope>
    <source>
        <strain evidence="7 8">YS17T</strain>
    </source>
</reference>
<accession>A0A3N6ZQG3</accession>
<dbReference type="InterPro" id="IPR011611">
    <property type="entry name" value="PfkB_dom"/>
</dbReference>
<evidence type="ECO:0000256" key="5">
    <source>
        <dbReference type="ARBA" id="ARBA00022840"/>
    </source>
</evidence>
<dbReference type="Proteomes" id="UP000275225">
    <property type="component" value="Unassembled WGS sequence"/>
</dbReference>
<feature type="domain" description="Carbohydrate kinase PfkB" evidence="6">
    <location>
        <begin position="11"/>
        <end position="258"/>
    </location>
</feature>
<sequence>MIVTVTPSPAIDWTVAVDSFDFDAVNRATKSTREASGKGVNVSWALHRAGVPTTTVFPGGGQTGRFMDEAFEAAGLPYVRVETGREVRTNITLITPGHSTKINEPGVDLDDEQFEEFAARVLDVGRDAKVVLICGSLPPSMGPERLRALVERLREHVDVIVDSSGEALATALQARPALIKPNVHELAELVQRDIRTFGDVIEGAHAAIDRGAGAVLASLGADGAMYVSAERSVVATSSNIPFVNSVGAGDALLSGFVAVDGDPAERLRNAVLWASSAVAHDSTLFPIRPEFATRITVADVVDRDLPLEESSAPLASTRPSMSLADGT</sequence>
<gene>
    <name evidence="7" type="ORF">EHW97_03360</name>
</gene>
<dbReference type="PANTHER" id="PTHR46566:SF2">
    <property type="entry name" value="ATP-DEPENDENT 6-PHOSPHOFRUCTOKINASE ISOZYME 2"/>
    <property type="match status" value="1"/>
</dbReference>
<comment type="caution">
    <text evidence="7">The sequence shown here is derived from an EMBL/GenBank/DDBJ whole genome shotgun (WGS) entry which is preliminary data.</text>
</comment>
<dbReference type="SUPFAM" id="SSF53613">
    <property type="entry name" value="Ribokinase-like"/>
    <property type="match status" value="1"/>
</dbReference>
<dbReference type="NCBIfam" id="TIGR03168">
    <property type="entry name" value="1-PFK"/>
    <property type="match status" value="1"/>
</dbReference>
<dbReference type="InterPro" id="IPR002173">
    <property type="entry name" value="Carboh/pur_kinase_PfkB_CS"/>
</dbReference>
<keyword evidence="4 7" id="KW-0418">Kinase</keyword>
<dbReference type="GO" id="GO:0005829">
    <property type="term" value="C:cytosol"/>
    <property type="evidence" value="ECO:0007669"/>
    <property type="project" value="TreeGrafter"/>
</dbReference>
<dbReference type="OrthoDB" id="9801219at2"/>
<keyword evidence="2" id="KW-0808">Transferase</keyword>
<dbReference type="GO" id="GO:0005524">
    <property type="term" value="F:ATP binding"/>
    <property type="evidence" value="ECO:0007669"/>
    <property type="project" value="UniProtKB-KW"/>
</dbReference>
<evidence type="ECO:0000256" key="1">
    <source>
        <dbReference type="ARBA" id="ARBA00010688"/>
    </source>
</evidence>
<dbReference type="InterPro" id="IPR029056">
    <property type="entry name" value="Ribokinase-like"/>
</dbReference>
<dbReference type="EMBL" id="RQJX01000003">
    <property type="protein sequence ID" value="RQN09297.1"/>
    <property type="molecule type" value="Genomic_DNA"/>
</dbReference>
<comment type="similarity">
    <text evidence="1">Belongs to the carbohydrate kinase PfkB family.</text>
</comment>